<organism evidence="6 7">
    <name type="scientific">Syntrophus aciditrophicus (strain SB)</name>
    <dbReference type="NCBI Taxonomy" id="56780"/>
    <lineage>
        <taxon>Bacteria</taxon>
        <taxon>Pseudomonadati</taxon>
        <taxon>Thermodesulfobacteriota</taxon>
        <taxon>Syntrophia</taxon>
        <taxon>Syntrophales</taxon>
        <taxon>Syntrophaceae</taxon>
        <taxon>Syntrophus</taxon>
    </lineage>
</organism>
<dbReference type="AlphaFoldDB" id="Q2LUK9"/>
<accession>Q2LUK9</accession>
<dbReference type="Proteomes" id="UP000001933">
    <property type="component" value="Chromosome"/>
</dbReference>
<proteinExistence type="predicted"/>
<sequence>MFATNKDLSKMIKEGSFREDLFYRISVVPITIPPLRERGEDILLLARHYVEEFNKKFMKKVGGFSREAEQILMAYSWPGNVRELKNILERVMILQNMGTTIMPENLPAEMRASVEKERFQIHVDDFLPDLSSEGMDYTALTENITRTIKSRILSRALEMSHGKKMEAAKLLRISRYKLIREQKKNGMV</sequence>
<dbReference type="Gene3D" id="3.40.50.300">
    <property type="entry name" value="P-loop containing nucleotide triphosphate hydrolases"/>
    <property type="match status" value="1"/>
</dbReference>
<keyword evidence="4" id="KW-0804">Transcription</keyword>
<evidence type="ECO:0000259" key="5">
    <source>
        <dbReference type="PROSITE" id="PS50045"/>
    </source>
</evidence>
<dbReference type="SUPFAM" id="SSF52540">
    <property type="entry name" value="P-loop containing nucleoside triphosphate hydrolases"/>
    <property type="match status" value="1"/>
</dbReference>
<evidence type="ECO:0000256" key="4">
    <source>
        <dbReference type="ARBA" id="ARBA00023163"/>
    </source>
</evidence>
<dbReference type="Pfam" id="PF00158">
    <property type="entry name" value="Sigma54_activat"/>
    <property type="match status" value="1"/>
</dbReference>
<dbReference type="OrthoDB" id="5521543at2"/>
<evidence type="ECO:0000256" key="1">
    <source>
        <dbReference type="ARBA" id="ARBA00022741"/>
    </source>
</evidence>
<dbReference type="eggNOG" id="COG3829">
    <property type="taxonomic scope" value="Bacteria"/>
</dbReference>
<dbReference type="EMBL" id="CP000252">
    <property type="protein sequence ID" value="ABC77771.1"/>
    <property type="molecule type" value="Genomic_DNA"/>
</dbReference>
<evidence type="ECO:0000313" key="7">
    <source>
        <dbReference type="Proteomes" id="UP000001933"/>
    </source>
</evidence>
<dbReference type="InterPro" id="IPR027417">
    <property type="entry name" value="P-loop_NTPase"/>
</dbReference>
<dbReference type="Gene3D" id="1.10.10.60">
    <property type="entry name" value="Homeodomain-like"/>
    <property type="match status" value="1"/>
</dbReference>
<keyword evidence="1" id="KW-0547">Nucleotide-binding</keyword>
<keyword evidence="2" id="KW-0067">ATP-binding</keyword>
<dbReference type="GO" id="GO:0006355">
    <property type="term" value="P:regulation of DNA-templated transcription"/>
    <property type="evidence" value="ECO:0007669"/>
    <property type="project" value="InterPro"/>
</dbReference>
<reference evidence="6 7" key="1">
    <citation type="journal article" date="2007" name="Proc. Natl. Acad. Sci. U.S.A.">
        <title>The genome of Syntrophus aciditrophicus: life at the thermodynamic limit of microbial growth.</title>
        <authorList>
            <person name="McInerney M.J."/>
            <person name="Rohlin L."/>
            <person name="Mouttaki H."/>
            <person name="Kim U."/>
            <person name="Krupp R.S."/>
            <person name="Rios-Hernandez L."/>
            <person name="Sieber J."/>
            <person name="Struchtemeyer C.G."/>
            <person name="Bhattacharyya A."/>
            <person name="Campbell J.W."/>
            <person name="Gunsalus R.P."/>
        </authorList>
    </citation>
    <scope>NUCLEOTIDE SEQUENCE [LARGE SCALE GENOMIC DNA]</scope>
    <source>
        <strain evidence="6 7">SB</strain>
    </source>
</reference>
<gene>
    <name evidence="6" type="ORF">SYN_01921</name>
</gene>
<feature type="domain" description="Sigma-54 factor interaction" evidence="5">
    <location>
        <begin position="1"/>
        <end position="93"/>
    </location>
</feature>
<name>Q2LUK9_SYNAS</name>
<protein>
    <submittedName>
        <fullName evidence="6">Sigma-54-dependent transcriptional activator</fullName>
    </submittedName>
</protein>
<dbReference type="SUPFAM" id="SSF46689">
    <property type="entry name" value="Homeodomain-like"/>
    <property type="match status" value="1"/>
</dbReference>
<evidence type="ECO:0000256" key="3">
    <source>
        <dbReference type="ARBA" id="ARBA00023015"/>
    </source>
</evidence>
<keyword evidence="3" id="KW-0805">Transcription regulation</keyword>
<dbReference type="Gene3D" id="1.10.8.60">
    <property type="match status" value="1"/>
</dbReference>
<dbReference type="HOGENOM" id="CLU_000445_0_7_7"/>
<dbReference type="PROSITE" id="PS50045">
    <property type="entry name" value="SIGMA54_INTERACT_4"/>
    <property type="match status" value="1"/>
</dbReference>
<evidence type="ECO:0000256" key="2">
    <source>
        <dbReference type="ARBA" id="ARBA00022840"/>
    </source>
</evidence>
<dbReference type="PROSITE" id="PS00688">
    <property type="entry name" value="SIGMA54_INTERACT_3"/>
    <property type="match status" value="1"/>
</dbReference>
<evidence type="ECO:0000313" key="6">
    <source>
        <dbReference type="EMBL" id="ABC77771.1"/>
    </source>
</evidence>
<dbReference type="InterPro" id="IPR009057">
    <property type="entry name" value="Homeodomain-like_sf"/>
</dbReference>
<dbReference type="InterPro" id="IPR002078">
    <property type="entry name" value="Sigma_54_int"/>
</dbReference>
<keyword evidence="7" id="KW-1185">Reference proteome</keyword>
<dbReference type="PANTHER" id="PTHR32071">
    <property type="entry name" value="TRANSCRIPTIONAL REGULATORY PROTEIN"/>
    <property type="match status" value="1"/>
</dbReference>
<dbReference type="GO" id="GO:0005524">
    <property type="term" value="F:ATP binding"/>
    <property type="evidence" value="ECO:0007669"/>
    <property type="project" value="UniProtKB-KW"/>
</dbReference>
<dbReference type="InterPro" id="IPR025944">
    <property type="entry name" value="Sigma_54_int_dom_CS"/>
</dbReference>
<dbReference type="Pfam" id="PF25601">
    <property type="entry name" value="AAA_lid_14"/>
    <property type="match status" value="1"/>
</dbReference>
<dbReference type="InterPro" id="IPR058031">
    <property type="entry name" value="AAA_lid_NorR"/>
</dbReference>
<dbReference type="InParanoid" id="Q2LUK9"/>
<dbReference type="STRING" id="56780.SYN_01921"/>
<dbReference type="KEGG" id="sat:SYN_01921"/>